<comment type="caution">
    <text evidence="3">The sequence shown here is derived from an EMBL/GenBank/DDBJ whole genome shotgun (WGS) entry which is preliminary data.</text>
</comment>
<reference evidence="3" key="2">
    <citation type="journal article" date="2023" name="BMC Genomics">
        <title>Pest status, molecular evolution, and epigenetic factors derived from the genome assembly of Frankliniella fusca, a thysanopteran phytovirus vector.</title>
        <authorList>
            <person name="Catto M.A."/>
            <person name="Labadie P.E."/>
            <person name="Jacobson A.L."/>
            <person name="Kennedy G.G."/>
            <person name="Srinivasan R."/>
            <person name="Hunt B.G."/>
        </authorList>
    </citation>
    <scope>NUCLEOTIDE SEQUENCE</scope>
    <source>
        <strain evidence="3">PL_HMW_Pooled</strain>
    </source>
</reference>
<evidence type="ECO:0000313" key="3">
    <source>
        <dbReference type="EMBL" id="KAK3907102.1"/>
    </source>
</evidence>
<accession>A0AAE1L6Q3</accession>
<evidence type="ECO:0000256" key="1">
    <source>
        <dbReference type="SAM" id="MobiDB-lite"/>
    </source>
</evidence>
<sequence length="108" mass="11231">MKTCVILFAVVAACAAMPHPGPPAPPGPMPPTPHAMPAPGPPGKQASDLKGEEALYLASPYSALPYQPYSAYNIRGLGLNYGYGAIGGLGYSSYGLQTALPSQPIYYY</sequence>
<dbReference type="EMBL" id="JAHWGI010000001">
    <property type="protein sequence ID" value="KAK3907102.1"/>
    <property type="molecule type" value="Genomic_DNA"/>
</dbReference>
<name>A0AAE1L6Q3_9NEOP</name>
<feature type="chain" id="PRO_5041960343" evidence="2">
    <location>
        <begin position="17"/>
        <end position="108"/>
    </location>
</feature>
<dbReference type="AlphaFoldDB" id="A0AAE1L6Q3"/>
<evidence type="ECO:0000256" key="2">
    <source>
        <dbReference type="SAM" id="SignalP"/>
    </source>
</evidence>
<proteinExistence type="predicted"/>
<feature type="region of interest" description="Disordered" evidence="1">
    <location>
        <begin position="22"/>
        <end position="49"/>
    </location>
</feature>
<keyword evidence="2" id="KW-0732">Signal</keyword>
<reference evidence="3" key="1">
    <citation type="submission" date="2021-07" db="EMBL/GenBank/DDBJ databases">
        <authorList>
            <person name="Catto M.A."/>
            <person name="Jacobson A."/>
            <person name="Kennedy G."/>
            <person name="Labadie P."/>
            <person name="Hunt B.G."/>
            <person name="Srinivasan R."/>
        </authorList>
    </citation>
    <scope>NUCLEOTIDE SEQUENCE</scope>
    <source>
        <strain evidence="3">PL_HMW_Pooled</strain>
        <tissue evidence="3">Head</tissue>
    </source>
</reference>
<dbReference type="Proteomes" id="UP001219518">
    <property type="component" value="Unassembled WGS sequence"/>
</dbReference>
<organism evidence="3 4">
    <name type="scientific">Frankliniella fusca</name>
    <dbReference type="NCBI Taxonomy" id="407009"/>
    <lineage>
        <taxon>Eukaryota</taxon>
        <taxon>Metazoa</taxon>
        <taxon>Ecdysozoa</taxon>
        <taxon>Arthropoda</taxon>
        <taxon>Hexapoda</taxon>
        <taxon>Insecta</taxon>
        <taxon>Pterygota</taxon>
        <taxon>Neoptera</taxon>
        <taxon>Paraneoptera</taxon>
        <taxon>Thysanoptera</taxon>
        <taxon>Terebrantia</taxon>
        <taxon>Thripoidea</taxon>
        <taxon>Thripidae</taxon>
        <taxon>Frankliniella</taxon>
    </lineage>
</organism>
<feature type="compositionally biased region" description="Pro residues" evidence="1">
    <location>
        <begin position="22"/>
        <end position="42"/>
    </location>
</feature>
<feature type="signal peptide" evidence="2">
    <location>
        <begin position="1"/>
        <end position="16"/>
    </location>
</feature>
<gene>
    <name evidence="3" type="ORF">KUF71_000022</name>
</gene>
<evidence type="ECO:0000313" key="4">
    <source>
        <dbReference type="Proteomes" id="UP001219518"/>
    </source>
</evidence>
<protein>
    <submittedName>
        <fullName evidence="3">Extended synaptotagmin-1</fullName>
    </submittedName>
</protein>
<keyword evidence="4" id="KW-1185">Reference proteome</keyword>